<gene>
    <name evidence="1" type="ORF">TWF102_002342</name>
</gene>
<organism evidence="1 2">
    <name type="scientific">Orbilia oligospora</name>
    <name type="common">Nematode-trapping fungus</name>
    <name type="synonym">Arthrobotrys oligospora</name>
    <dbReference type="NCBI Taxonomy" id="2813651"/>
    <lineage>
        <taxon>Eukaryota</taxon>
        <taxon>Fungi</taxon>
        <taxon>Dikarya</taxon>
        <taxon>Ascomycota</taxon>
        <taxon>Pezizomycotina</taxon>
        <taxon>Orbiliomycetes</taxon>
        <taxon>Orbiliales</taxon>
        <taxon>Orbiliaceae</taxon>
        <taxon>Orbilia</taxon>
    </lineage>
</organism>
<sequence>MYQENPDHGVGKSNLSPRLPLQMYARAGLTMRLYRNPVFYQKTHLDTMIWLVKQARPTMTNITLHIESQEPISEPQTPISDALQPLATFIILNQTDHKLQSLTAGPGVRGNGQCSPSSIGDIYPSESAQWAVIIKDSEQPRSHVNTQMAWLIVTKTRLPDCPTVGLEWSCFEDGEQEVQGEVNDIDEDAYEGDVEEGFDERGIPKYVFTVRNRN</sequence>
<comment type="caution">
    <text evidence="1">The sequence shown here is derived from an EMBL/GenBank/DDBJ whole genome shotgun (WGS) entry which is preliminary data.</text>
</comment>
<dbReference type="Proteomes" id="UP000475325">
    <property type="component" value="Unassembled WGS sequence"/>
</dbReference>
<evidence type="ECO:0000313" key="1">
    <source>
        <dbReference type="EMBL" id="KAF3105425.1"/>
    </source>
</evidence>
<name>A0A7C8JJ37_ORBOL</name>
<accession>A0A7C8JJ37</accession>
<evidence type="ECO:0000313" key="2">
    <source>
        <dbReference type="Proteomes" id="UP000475325"/>
    </source>
</evidence>
<dbReference type="AlphaFoldDB" id="A0A7C8JJ37"/>
<reference evidence="1 2" key="1">
    <citation type="submission" date="2019-06" db="EMBL/GenBank/DDBJ databases">
        <authorList>
            <person name="Palmer J.M."/>
        </authorList>
    </citation>
    <scope>NUCLEOTIDE SEQUENCE [LARGE SCALE GENOMIC DNA]</scope>
    <source>
        <strain evidence="1 2">TWF102</strain>
    </source>
</reference>
<dbReference type="EMBL" id="WIQW01000014">
    <property type="protein sequence ID" value="KAF3105425.1"/>
    <property type="molecule type" value="Genomic_DNA"/>
</dbReference>
<proteinExistence type="predicted"/>
<protein>
    <submittedName>
        <fullName evidence="1">Uncharacterized protein</fullName>
    </submittedName>
</protein>